<sequence>MEQGDSSANTPETSVQQDEIVVVRPEPLPEYQQSKVSNSENEKEEHRECVVDVSNDESQAPPDFNEAMRPENQSHRVKGVALLLLPFYILFYEIPVWIWTVMLPAIGSFLSAYILSPIWSGLKCIGRGISFIALGIWSGIKWIATGIFNWIFVPIRNVILYIGRGIFFILKVLVDGIAYIFTNIWKGLCFIAGGLQIYILLPLWNGLKFISGKIWGGITFISSKVWYGIKWICNGIYAYILLPIWTGVVYIITGLYRGITFILTNIWKGIVIFSTFILDYILVPIWQGICFIAKGLWSGLAFVVGGIWTGITFIFKGISDFILLPLWKGICFISSKLFVFMSNVFHTCGHYSAIVAKFLYNYFILIPFRFLVTYLFKPLWNGLKWIGNGIKYVFISIGKGIWMVVKPIIESTKRMSQKVRDYMRSTFQSIHESLVAIKNDIKEAFRGQRHAQ</sequence>
<feature type="transmembrane region" description="Helical" evidence="2">
    <location>
        <begin position="236"/>
        <end position="256"/>
    </location>
</feature>
<feature type="transmembrane region" description="Helical" evidence="2">
    <location>
        <begin position="158"/>
        <end position="181"/>
    </location>
</feature>
<comment type="caution">
    <text evidence="3">The sequence shown here is derived from an EMBL/GenBank/DDBJ whole genome shotgun (WGS) entry which is preliminary data.</text>
</comment>
<reference evidence="3" key="1">
    <citation type="submission" date="2020-05" db="EMBL/GenBank/DDBJ databases">
        <title>Phylogenomic resolution of chytrid fungi.</title>
        <authorList>
            <person name="Stajich J.E."/>
            <person name="Amses K."/>
            <person name="Simmons R."/>
            <person name="Seto K."/>
            <person name="Myers J."/>
            <person name="Bonds A."/>
            <person name="Quandt C.A."/>
            <person name="Barry K."/>
            <person name="Liu P."/>
            <person name="Grigoriev I."/>
            <person name="Longcore J.E."/>
            <person name="James T.Y."/>
        </authorList>
    </citation>
    <scope>NUCLEOTIDE SEQUENCE</scope>
    <source>
        <strain evidence="3">PLAUS21</strain>
    </source>
</reference>
<feature type="compositionally biased region" description="Basic and acidic residues" evidence="1">
    <location>
        <begin position="40"/>
        <end position="50"/>
    </location>
</feature>
<feature type="region of interest" description="Disordered" evidence="1">
    <location>
        <begin position="1"/>
        <end position="69"/>
    </location>
</feature>
<organism evidence="3 4">
    <name type="scientific">Boothiomyces macroporosus</name>
    <dbReference type="NCBI Taxonomy" id="261099"/>
    <lineage>
        <taxon>Eukaryota</taxon>
        <taxon>Fungi</taxon>
        <taxon>Fungi incertae sedis</taxon>
        <taxon>Chytridiomycota</taxon>
        <taxon>Chytridiomycota incertae sedis</taxon>
        <taxon>Chytridiomycetes</taxon>
        <taxon>Rhizophydiales</taxon>
        <taxon>Terramycetaceae</taxon>
        <taxon>Boothiomyces</taxon>
    </lineage>
</organism>
<feature type="transmembrane region" description="Helical" evidence="2">
    <location>
        <begin position="262"/>
        <end position="283"/>
    </location>
</feature>
<keyword evidence="2" id="KW-1133">Transmembrane helix</keyword>
<dbReference type="EMBL" id="JADGKB010000013">
    <property type="protein sequence ID" value="KAJ3260104.1"/>
    <property type="molecule type" value="Genomic_DNA"/>
</dbReference>
<feature type="transmembrane region" description="Helical" evidence="2">
    <location>
        <begin position="389"/>
        <end position="409"/>
    </location>
</feature>
<feature type="transmembrane region" description="Helical" evidence="2">
    <location>
        <begin position="75"/>
        <end position="91"/>
    </location>
</feature>
<keyword evidence="4" id="KW-1185">Reference proteome</keyword>
<accession>A0AAD5UKL2</accession>
<keyword evidence="2" id="KW-0812">Transmembrane</keyword>
<feature type="transmembrane region" description="Helical" evidence="2">
    <location>
        <begin position="321"/>
        <end position="346"/>
    </location>
</feature>
<proteinExistence type="predicted"/>
<evidence type="ECO:0000313" key="4">
    <source>
        <dbReference type="Proteomes" id="UP001210925"/>
    </source>
</evidence>
<keyword evidence="2" id="KW-0472">Membrane</keyword>
<dbReference type="AlphaFoldDB" id="A0AAD5UKL2"/>
<evidence type="ECO:0000256" key="1">
    <source>
        <dbReference type="SAM" id="MobiDB-lite"/>
    </source>
</evidence>
<name>A0AAD5UKL2_9FUNG</name>
<evidence type="ECO:0000313" key="3">
    <source>
        <dbReference type="EMBL" id="KAJ3260104.1"/>
    </source>
</evidence>
<dbReference type="Proteomes" id="UP001210925">
    <property type="component" value="Unassembled WGS sequence"/>
</dbReference>
<feature type="transmembrane region" description="Helical" evidence="2">
    <location>
        <begin position="295"/>
        <end position="315"/>
    </location>
</feature>
<protein>
    <submittedName>
        <fullName evidence="3">Uncharacterized protein</fullName>
    </submittedName>
</protein>
<feature type="compositionally biased region" description="Polar residues" evidence="1">
    <location>
        <begin position="1"/>
        <end position="17"/>
    </location>
</feature>
<evidence type="ECO:0000256" key="2">
    <source>
        <dbReference type="SAM" id="Phobius"/>
    </source>
</evidence>
<feature type="transmembrane region" description="Helical" evidence="2">
    <location>
        <begin position="131"/>
        <end position="152"/>
    </location>
</feature>
<gene>
    <name evidence="3" type="ORF">HK103_001180</name>
</gene>
<feature type="transmembrane region" description="Helical" evidence="2">
    <location>
        <begin position="358"/>
        <end position="377"/>
    </location>
</feature>